<dbReference type="EMBL" id="QBKI01000002">
    <property type="protein sequence ID" value="PTX21478.1"/>
    <property type="molecule type" value="Genomic_DNA"/>
</dbReference>
<dbReference type="Pfam" id="PF17957">
    <property type="entry name" value="Big_7"/>
    <property type="match status" value="10"/>
</dbReference>
<evidence type="ECO:0000259" key="1">
    <source>
        <dbReference type="PROSITE" id="PS50268"/>
    </source>
</evidence>
<dbReference type="Proteomes" id="UP000244225">
    <property type="component" value="Unassembled WGS sequence"/>
</dbReference>
<dbReference type="InterPro" id="IPR013783">
    <property type="entry name" value="Ig-like_fold"/>
</dbReference>
<dbReference type="InterPro" id="IPR025141">
    <property type="entry name" value="DUF4082"/>
</dbReference>
<dbReference type="InterPro" id="IPR022409">
    <property type="entry name" value="PKD/Chitinase_dom"/>
</dbReference>
<dbReference type="GO" id="GO:0016020">
    <property type="term" value="C:membrane"/>
    <property type="evidence" value="ECO:0007669"/>
    <property type="project" value="InterPro"/>
</dbReference>
<dbReference type="GO" id="GO:0005509">
    <property type="term" value="F:calcium ion binding"/>
    <property type="evidence" value="ECO:0007669"/>
    <property type="project" value="InterPro"/>
</dbReference>
<dbReference type="GO" id="GO:0007156">
    <property type="term" value="P:homophilic cell adhesion via plasma membrane adhesion molecules"/>
    <property type="evidence" value="ECO:0007669"/>
    <property type="project" value="InterPro"/>
</dbReference>
<dbReference type="SMART" id="SM00089">
    <property type="entry name" value="PKD"/>
    <property type="match status" value="7"/>
</dbReference>
<dbReference type="Gene3D" id="2.60.40.10">
    <property type="entry name" value="Immunoglobulins"/>
    <property type="match status" value="10"/>
</dbReference>
<dbReference type="InterPro" id="IPR002126">
    <property type="entry name" value="Cadherin-like_dom"/>
</dbReference>
<gene>
    <name evidence="2" type="ORF">C8N40_102454</name>
</gene>
<protein>
    <submittedName>
        <fullName evidence="2">Putative secreted protein (Por secretion system target)</fullName>
    </submittedName>
</protein>
<dbReference type="InterPro" id="IPR026444">
    <property type="entry name" value="Secre_tail"/>
</dbReference>
<dbReference type="NCBIfam" id="TIGR04183">
    <property type="entry name" value="Por_Secre_tail"/>
    <property type="match status" value="1"/>
</dbReference>
<organism evidence="2 3">
    <name type="scientific">Pontibacter mucosus</name>
    <dbReference type="NCBI Taxonomy" id="1649266"/>
    <lineage>
        <taxon>Bacteria</taxon>
        <taxon>Pseudomonadati</taxon>
        <taxon>Bacteroidota</taxon>
        <taxon>Cytophagia</taxon>
        <taxon>Cytophagales</taxon>
        <taxon>Hymenobacteraceae</taxon>
        <taxon>Pontibacter</taxon>
    </lineage>
</organism>
<reference evidence="2 3" key="1">
    <citation type="submission" date="2018-04" db="EMBL/GenBank/DDBJ databases">
        <title>Genomic Encyclopedia of Archaeal and Bacterial Type Strains, Phase II (KMG-II): from individual species to whole genera.</title>
        <authorList>
            <person name="Goeker M."/>
        </authorList>
    </citation>
    <scope>NUCLEOTIDE SEQUENCE [LARGE SCALE GENOMIC DNA]</scope>
    <source>
        <strain evidence="2 3">DSM 100162</strain>
    </source>
</reference>
<proteinExistence type="predicted"/>
<feature type="domain" description="Cadherin" evidence="1">
    <location>
        <begin position="1388"/>
        <end position="1503"/>
    </location>
</feature>
<keyword evidence="3" id="KW-1185">Reference proteome</keyword>
<accession>A0A2T5YQ83</accession>
<sequence length="2249" mass="236151">MKSTVTTMWKQLFLHLIIGFSILATYAQLQVHTPAIEAFQELVNSNSLHTKYTASDPDIQESGASSNLAYTNAGLSINSVGKSSITSYKEKDSGYTSALASTDKAILLIGSTANKFSQYSSEILIAEGLNGFTTTDITAVTAEMLNSYDVVIVGNIPLTSAQVTLLSNWTTSGGTLITFRPDVKLAPLLGLAPASGTLANRYLLVHTATGPGKGIVSQTMQYQGEADLYTVNSATKLATLYSSATSATVYPAVTINSVGNQGGAAVAFTFDLAKSIIYTRQGNPQWAGQKRDGQAGPIRSDDQFYPDWVDFSKVMIPQADEQQRLLANIITLNARKPVPRFWYFPRGLKAVVVMTGDDHGNGGTKARFNQYLRLSSDNSAEAVADWRAIRGTSYIYPNTPISDAEARAFEQQGFEIALHLTTNCANFTPTSLERDLTNQLAEFKSRYPSVAPPTTNRTHCIAWSDWHTQPKLEAPKGIRLDANYYYWPSPWVQDRPGMFTGSGIPMRFADLDGGLIDCYQLTTQMTDESDQTFPYTIDQLLNKALGSEGYYGAFCANMHTDANTSDGSDAIIASAKSRDVPVISSKQLLTWLDGRNGSSFSAMSWNEGELRFTVSVANGARSLQGMLPMTETTGPLVKLTLNGATVPIVKTEFIKGVEYAFFPASPGEYVATYDADAPQNQAPTVSITAPANNATFTAPASITITANASDSDGEVTRVEFFSGEQKIGEDTQGNDGWSYTWNGVQATTYTLTAKAYDNSGASTTSAQVIIEVEAVCPCSVFTQAFTPSGSLQNDGQAIQVGMKFRSSVAGTVTGVRFYKQSGNTGTHTGQLYSSTGTLLASVVFQNETASGWQQASFSSPVAVTAGTTYLISYHSSGGGYSADDNGFSQAVVNGPLTGLQNGVDGANGVYRYTASPAFPTSNYQSSNYFVDVVFETGTQPSNEAPAVAITSPANNASFTAPASINITASASDPDGTVSKVEFFQGTTKIGEDTNISDGWSYTWNDVPAGSYAITARATDDKGTMATSVAVNITVTAGPLTCPCTVFKATDAPANALYNDGQAIQVGMKFRSSVAGYVTGVRFYKQSGNTGTHTGQLYSSTGTLLASVVFQNETASGWQQASFSSPVAVTAGTTYLISYHSSGGGYSANNPYFTQAVENHPLRALASGEDGPNGVYKYSANPDFPDRFFLSANYWVDVVFDTNDLPSNEAPTVSLTTPANNATFTAPATINLSASASDTDGSVAKVEFLQGETKLGEDTNESDGWSFAWADVPAGTYTLTARATDNAGAVVTSAAISITVNEPVNKAPLTAITSPETGATFTAPASIIITATATDEDGTVSKVEFFNGDLKLGEDANGSDGWAYAWSNVPAGSYQLTTRALDNGGAVGTSSAVSITVSEPTNQAPAVAITTPANNSTFTAPASIEIAVSASDADGNVTKVEFFQGTVKLGEDTDGSNGWGFTWGNVQAGNYALTVKATDDGGAVTTSTAVNITVTEPTNQAPDVAITSPAEGASFIAPATIKIVADASDAEGTVSRVEFYQGETKLGEDTDSSDGWEYTWSNVNVGSYQLMAKAFDNLGAESSSSIVSVSVSEPANLAPIVVLTSPDTGATFTAPATITITADASDTDGSITKVEFYQGETKLGERLTSPYSYTWSDVSTGSYNLTAKATDDKGAVTVSNMVNITVNIPNNQPPTVSLTTPANNATFTAPATISLSASASDTDGSVVKVEFLQGETKLGEDTNESDGWAYTWTDVPAGSYTLTARATDNTGAVVTSAAVNITVNAPVNQAPAVTITAPANNSVFTAPATIDLSASTSDSDGTVSKVEFFNGAAKLGEDTDGNDGWGYTWTNVAAGTYQLTARATDNDNAATTSAVVNITVSAPANTPPTVQLTAPADNSTFTAPATITLTASASDADGSIARVEFYQGTTKLGEDLTSPYSFAWANIPAGTYQLTARAFDNGGLSTSSSPVNVTVSAAPSGCPCTVFSASSAPVGPLRSDGRAVQLGMKFRSSVAGYVTGVRFYKQSGNTGTHTGQLYSSGGALLASVVFQNETASGWQQASFSSPVAITAGTTYVITYHSSAGYYSADDRGLSQAIVNGPLRGLANGESGRNGVYKYTRLPAFPTSNYQASNYWVDVVFNTTLTAGGQAQTLVMAEKGGGKEDQPTLLAFPNPSTGEVTISFALEEDSNYNLGLYDATGKRIETLKQGYAPAGEQHRVELNGAKLPIGLYLIRLQTDSAVQTVRLILER</sequence>
<comment type="caution">
    <text evidence="2">The sequence shown here is derived from an EMBL/GenBank/DDBJ whole genome shotgun (WGS) entry which is preliminary data.</text>
</comment>
<dbReference type="PROSITE" id="PS50268">
    <property type="entry name" value="CADHERIN_2"/>
    <property type="match status" value="1"/>
</dbReference>
<evidence type="ECO:0000313" key="3">
    <source>
        <dbReference type="Proteomes" id="UP000244225"/>
    </source>
</evidence>
<evidence type="ECO:0000313" key="2">
    <source>
        <dbReference type="EMBL" id="PTX21478.1"/>
    </source>
</evidence>
<dbReference type="Pfam" id="PF13313">
    <property type="entry name" value="DUF4082"/>
    <property type="match status" value="3"/>
</dbReference>
<name>A0A2T5YQ83_9BACT</name>
<dbReference type="Pfam" id="PF18962">
    <property type="entry name" value="Por_Secre_tail"/>
    <property type="match status" value="1"/>
</dbReference>